<feature type="domain" description="Glycosyl transferase family 1" evidence="1">
    <location>
        <begin position="172"/>
        <end position="324"/>
    </location>
</feature>
<dbReference type="SUPFAM" id="SSF53756">
    <property type="entry name" value="UDP-Glycosyltransferase/glycogen phosphorylase"/>
    <property type="match status" value="1"/>
</dbReference>
<dbReference type="Pfam" id="PF13439">
    <property type="entry name" value="Glyco_transf_4"/>
    <property type="match status" value="1"/>
</dbReference>
<gene>
    <name evidence="3" type="ORF">F963_03321</name>
</gene>
<evidence type="ECO:0000259" key="1">
    <source>
        <dbReference type="Pfam" id="PF00534"/>
    </source>
</evidence>
<dbReference type="GO" id="GO:1901135">
    <property type="term" value="P:carbohydrate derivative metabolic process"/>
    <property type="evidence" value="ECO:0007669"/>
    <property type="project" value="UniProtKB-ARBA"/>
</dbReference>
<dbReference type="Proteomes" id="UP000013270">
    <property type="component" value="Unassembled WGS sequence"/>
</dbReference>
<dbReference type="InterPro" id="IPR028098">
    <property type="entry name" value="Glyco_trans_4-like_N"/>
</dbReference>
<accession>N8YHI7</accession>
<reference evidence="3 4" key="1">
    <citation type="submission" date="2013-02" db="EMBL/GenBank/DDBJ databases">
        <title>The Genome Sequence of Acinetobacter bereziniae NIPH 3.</title>
        <authorList>
            <consortium name="The Broad Institute Genome Sequencing Platform"/>
            <consortium name="The Broad Institute Genome Sequencing Center for Infectious Disease"/>
            <person name="Cerqueira G."/>
            <person name="Feldgarden M."/>
            <person name="Courvalin P."/>
            <person name="Perichon B."/>
            <person name="Grillot-Courvalin C."/>
            <person name="Clermont D."/>
            <person name="Rocha E."/>
            <person name="Yoon E.-J."/>
            <person name="Nemec A."/>
            <person name="Walker B."/>
            <person name="Young S.K."/>
            <person name="Zeng Q."/>
            <person name="Gargeya S."/>
            <person name="Fitzgerald M."/>
            <person name="Haas B."/>
            <person name="Abouelleil A."/>
            <person name="Alvarado L."/>
            <person name="Arachchi H.M."/>
            <person name="Berlin A.M."/>
            <person name="Chapman S.B."/>
            <person name="Dewar J."/>
            <person name="Goldberg J."/>
            <person name="Griggs A."/>
            <person name="Gujja S."/>
            <person name="Hansen M."/>
            <person name="Howarth C."/>
            <person name="Imamovic A."/>
            <person name="Larimer J."/>
            <person name="McCowan C."/>
            <person name="Murphy C."/>
            <person name="Neiman D."/>
            <person name="Pearson M."/>
            <person name="Priest M."/>
            <person name="Roberts A."/>
            <person name="Saif S."/>
            <person name="Shea T."/>
            <person name="Sisk P."/>
            <person name="Sykes S."/>
            <person name="Wortman J."/>
            <person name="Nusbaum C."/>
            <person name="Birren B."/>
        </authorList>
    </citation>
    <scope>NUCLEOTIDE SEQUENCE [LARGE SCALE GENOMIC DNA]</scope>
    <source>
        <strain evidence="3 4">NIPH 3</strain>
    </source>
</reference>
<dbReference type="PANTHER" id="PTHR12526">
    <property type="entry name" value="GLYCOSYLTRANSFERASE"/>
    <property type="match status" value="1"/>
</dbReference>
<dbReference type="RefSeq" id="WP_004832134.1">
    <property type="nucleotide sequence ID" value="NZ_KB849469.1"/>
</dbReference>
<proteinExistence type="predicted"/>
<evidence type="ECO:0000313" key="3">
    <source>
        <dbReference type="EMBL" id="ENV20739.1"/>
    </source>
</evidence>
<dbReference type="AlphaFoldDB" id="N8YHI7"/>
<dbReference type="PANTHER" id="PTHR12526:SF630">
    <property type="entry name" value="GLYCOSYLTRANSFERASE"/>
    <property type="match status" value="1"/>
</dbReference>
<dbReference type="Pfam" id="PF00534">
    <property type="entry name" value="Glycos_transf_1"/>
    <property type="match status" value="1"/>
</dbReference>
<evidence type="ECO:0000259" key="2">
    <source>
        <dbReference type="Pfam" id="PF13439"/>
    </source>
</evidence>
<organism evidence="3 4">
    <name type="scientific">Acinetobacter bereziniae NIPH 3</name>
    <dbReference type="NCBI Taxonomy" id="1217651"/>
    <lineage>
        <taxon>Bacteria</taxon>
        <taxon>Pseudomonadati</taxon>
        <taxon>Pseudomonadota</taxon>
        <taxon>Gammaproteobacteria</taxon>
        <taxon>Moraxellales</taxon>
        <taxon>Moraxellaceae</taxon>
        <taxon>Acinetobacter</taxon>
    </lineage>
</organism>
<evidence type="ECO:0008006" key="5">
    <source>
        <dbReference type="Google" id="ProtNLM"/>
    </source>
</evidence>
<dbReference type="GO" id="GO:0016757">
    <property type="term" value="F:glycosyltransferase activity"/>
    <property type="evidence" value="ECO:0007669"/>
    <property type="project" value="InterPro"/>
</dbReference>
<dbReference type="PATRIC" id="fig|1217651.3.peg.3279"/>
<feature type="domain" description="Glycosyltransferase subfamily 4-like N-terminal" evidence="2">
    <location>
        <begin position="12"/>
        <end position="163"/>
    </location>
</feature>
<evidence type="ECO:0000313" key="4">
    <source>
        <dbReference type="Proteomes" id="UP000013270"/>
    </source>
</evidence>
<name>N8YHI7_ACIBZ</name>
<dbReference type="Gene3D" id="3.40.50.2000">
    <property type="entry name" value="Glycogen Phosphorylase B"/>
    <property type="match status" value="2"/>
</dbReference>
<dbReference type="InterPro" id="IPR001296">
    <property type="entry name" value="Glyco_trans_1"/>
</dbReference>
<protein>
    <recommendedName>
        <fullName evidence="5">Glycosyl transferase family 1 domain-containing protein</fullName>
    </recommendedName>
</protein>
<dbReference type="HOGENOM" id="CLU_009583_0_3_6"/>
<dbReference type="EMBL" id="APPK01000046">
    <property type="protein sequence ID" value="ENV20739.1"/>
    <property type="molecule type" value="Genomic_DNA"/>
</dbReference>
<comment type="caution">
    <text evidence="3">The sequence shown here is derived from an EMBL/GenBank/DDBJ whole genome shotgun (WGS) entry which is preliminary data.</text>
</comment>
<sequence>MKILYIITQLGVGGAESVLVSMADKMVALGHEVEIISLLDINKQNFDSKILVHVLDLKRKPFSSMMKLSSIVGKFQPDVVHSHCLHSNIVARLIRIIVPIKKLVTTAHNTYEGQGLAMSIFKYTNFLSDVITNVSTDAVKAFENKKYVRFSQMLVMHNIIDIHKFEFSLNSRNEYRNMFGINENELALIAVGSMKDSKDYPNLLKAIQLIKEKKLEKFKLFIVGDGQLMNEIQDLASVFELEEYVYFLGNRSDINALLSMADIFILSSKHEGLPTVLVEAAMARNIIITTDCGGIDDILPTRENVVNTGDPIALAEKISEVMQWDNNKSINNINRVYDFVSKNLDPNIVSQQWLRIYSKS</sequence>